<dbReference type="Proteomes" id="UP000002168">
    <property type="component" value="Chromosome"/>
</dbReference>
<gene>
    <name evidence="5" type="ordered locus">Swoo_4115</name>
</gene>
<dbReference type="SUPFAM" id="SSF46894">
    <property type="entry name" value="C-terminal effector domain of the bipartite response regulators"/>
    <property type="match status" value="1"/>
</dbReference>
<evidence type="ECO:0000256" key="1">
    <source>
        <dbReference type="ARBA" id="ARBA00023015"/>
    </source>
</evidence>
<dbReference type="InterPro" id="IPR000792">
    <property type="entry name" value="Tscrpt_reg_LuxR_C"/>
</dbReference>
<dbReference type="PROSITE" id="PS50043">
    <property type="entry name" value="HTH_LUXR_2"/>
    <property type="match status" value="1"/>
</dbReference>
<accession>B1KH59</accession>
<evidence type="ECO:0000256" key="3">
    <source>
        <dbReference type="ARBA" id="ARBA00023163"/>
    </source>
</evidence>
<dbReference type="Pfam" id="PF00196">
    <property type="entry name" value="GerE"/>
    <property type="match status" value="1"/>
</dbReference>
<dbReference type="Gene3D" id="1.10.10.10">
    <property type="entry name" value="Winged helix-like DNA-binding domain superfamily/Winged helix DNA-binding domain"/>
    <property type="match status" value="1"/>
</dbReference>
<dbReference type="HOGENOM" id="CLU_347452_0_0_6"/>
<dbReference type="eggNOG" id="COG2909">
    <property type="taxonomic scope" value="Bacteria"/>
</dbReference>
<sequence>MSQNSVILRAKLLEDALLKSSENTALLVAPVGFGKTTLILQHQDNSSSLSYYINGADEQWQRQVESILEEVTPDTTVYLDDWDLVESAHWQEVFVLLISKSCRLVLAGRGINSFNRLPAHLLQTCTLLGSEKLALSYSDIVSITSSDSLIPPSQIFSMTLGHPFLVNLAISLSPSSCSIAELHQHLVLHPILGQLLLQEILEGLSEQDSSNVRLLCINSQLPKRLFIEPEQLLISELLERSFSGLHVKSETEWTLLPVVREPLQKLCLREDTTASLLAYQALAKRYTSQGDIVNAIGLMMACGEVKLAVSLLRQQGGLLQWIRHGLGNLELILQQFSTQEWFAFDEVAWLACIVSLKRGEVDKARKLINRHYHQDSFDWSVADAFVCLYEGLNLSQNQREFFIRLQGDSPVILKGEHLPNHDGLSAFAGALINNILLLIAIQQGGVEEAEQYLLATRAYYQKELDADYGEAFLDIHQSHISMLKMDAESSSRYLTRVSSRVQRLFSQDKSIRVAMFAVKRELAFYKGLIPSLTVMDKLVREVNHSEAWFDLYAAVYALAAKTALHHNKPESLVQWLRLAGEHSQKHRLAHLDILLNYLARLALVSQSQIEDKFAAYISPLPKQPSSLPWRLQQLHLELEMLLGSLSNKRLEQALLFSESQKHTLLACQCRLMLAINRDDETKLSQEIAIVEDSGFLQLIWQLRSWISKDRVTEILNRHNRTRLILEPKKEEGSRLLSIKESAIMALVSQQRRNKEIAIELDISEQTVKFHLKNVYRKLGVKSRKLAVAVLAENLPEE</sequence>
<dbReference type="GO" id="GO:0003677">
    <property type="term" value="F:DNA binding"/>
    <property type="evidence" value="ECO:0007669"/>
    <property type="project" value="UniProtKB-KW"/>
</dbReference>
<evidence type="ECO:0000313" key="5">
    <source>
        <dbReference type="EMBL" id="ACA88371.1"/>
    </source>
</evidence>
<dbReference type="CDD" id="cd06170">
    <property type="entry name" value="LuxR_C_like"/>
    <property type="match status" value="1"/>
</dbReference>
<proteinExistence type="predicted"/>
<dbReference type="KEGG" id="swd:Swoo_4115"/>
<dbReference type="InterPro" id="IPR016032">
    <property type="entry name" value="Sig_transdc_resp-reg_C-effctor"/>
</dbReference>
<dbReference type="STRING" id="392500.Swoo_4115"/>
<keyword evidence="3" id="KW-0804">Transcription</keyword>
<keyword evidence="1" id="KW-0805">Transcription regulation</keyword>
<name>B1KH59_SHEWM</name>
<feature type="domain" description="HTH luxR-type" evidence="4">
    <location>
        <begin position="729"/>
        <end position="794"/>
    </location>
</feature>
<dbReference type="InterPro" id="IPR036388">
    <property type="entry name" value="WH-like_DNA-bd_sf"/>
</dbReference>
<evidence type="ECO:0000256" key="2">
    <source>
        <dbReference type="ARBA" id="ARBA00023125"/>
    </source>
</evidence>
<dbReference type="PRINTS" id="PR00038">
    <property type="entry name" value="HTHLUXR"/>
</dbReference>
<organism evidence="5 6">
    <name type="scientific">Shewanella woodyi (strain ATCC 51908 / MS32)</name>
    <dbReference type="NCBI Taxonomy" id="392500"/>
    <lineage>
        <taxon>Bacteria</taxon>
        <taxon>Pseudomonadati</taxon>
        <taxon>Pseudomonadota</taxon>
        <taxon>Gammaproteobacteria</taxon>
        <taxon>Alteromonadales</taxon>
        <taxon>Shewanellaceae</taxon>
        <taxon>Shewanella</taxon>
    </lineage>
</organism>
<keyword evidence="2" id="KW-0238">DNA-binding</keyword>
<evidence type="ECO:0000313" key="6">
    <source>
        <dbReference type="Proteomes" id="UP000002168"/>
    </source>
</evidence>
<dbReference type="SMART" id="SM00421">
    <property type="entry name" value="HTH_LUXR"/>
    <property type="match status" value="1"/>
</dbReference>
<dbReference type="AlphaFoldDB" id="B1KH59"/>
<reference evidence="5 6" key="1">
    <citation type="submission" date="2008-02" db="EMBL/GenBank/DDBJ databases">
        <title>Complete sequence of Shewanella woodyi ATCC 51908.</title>
        <authorList>
            <consortium name="US DOE Joint Genome Institute"/>
            <person name="Copeland A."/>
            <person name="Lucas S."/>
            <person name="Lapidus A."/>
            <person name="Glavina del Rio T."/>
            <person name="Dalin E."/>
            <person name="Tice H."/>
            <person name="Bruce D."/>
            <person name="Goodwin L."/>
            <person name="Pitluck S."/>
            <person name="Sims D."/>
            <person name="Brettin T."/>
            <person name="Detter J.C."/>
            <person name="Han C."/>
            <person name="Kuske C.R."/>
            <person name="Schmutz J."/>
            <person name="Larimer F."/>
            <person name="Land M."/>
            <person name="Hauser L."/>
            <person name="Kyrpides N."/>
            <person name="Lykidis A."/>
            <person name="Zhao J.-S."/>
            <person name="Richardson P."/>
        </authorList>
    </citation>
    <scope>NUCLEOTIDE SEQUENCE [LARGE SCALE GENOMIC DNA]</scope>
    <source>
        <strain evidence="6">ATCC 51908 / MS32</strain>
    </source>
</reference>
<protein>
    <submittedName>
        <fullName evidence="5">ATP-dependent transcriptional regulator, MalT-like, LuxR family</fullName>
    </submittedName>
</protein>
<dbReference type="PANTHER" id="PTHR44688">
    <property type="entry name" value="DNA-BINDING TRANSCRIPTIONAL ACTIVATOR DEVR_DOSR"/>
    <property type="match status" value="1"/>
</dbReference>
<dbReference type="EMBL" id="CP000961">
    <property type="protein sequence ID" value="ACA88371.1"/>
    <property type="molecule type" value="Genomic_DNA"/>
</dbReference>
<keyword evidence="6" id="KW-1185">Reference proteome</keyword>
<dbReference type="PANTHER" id="PTHR44688:SF16">
    <property type="entry name" value="DNA-BINDING TRANSCRIPTIONAL ACTIVATOR DEVR_DOSR"/>
    <property type="match status" value="1"/>
</dbReference>
<evidence type="ECO:0000259" key="4">
    <source>
        <dbReference type="PROSITE" id="PS50043"/>
    </source>
</evidence>
<dbReference type="GO" id="GO:0006355">
    <property type="term" value="P:regulation of DNA-templated transcription"/>
    <property type="evidence" value="ECO:0007669"/>
    <property type="project" value="InterPro"/>
</dbReference>